<feature type="domain" description="Thiamine-binding protein" evidence="2">
    <location>
        <begin position="6"/>
        <end position="95"/>
    </location>
</feature>
<dbReference type="GO" id="GO:0005829">
    <property type="term" value="C:cytosol"/>
    <property type="evidence" value="ECO:0007669"/>
    <property type="project" value="TreeGrafter"/>
</dbReference>
<dbReference type="EMBL" id="QEWP01000008">
    <property type="protein sequence ID" value="PWD99166.1"/>
    <property type="molecule type" value="Genomic_DNA"/>
</dbReference>
<dbReference type="RefSeq" id="WP_109264568.1">
    <property type="nucleotide sequence ID" value="NZ_QEWP01000008.1"/>
</dbReference>
<evidence type="ECO:0000313" key="4">
    <source>
        <dbReference type="Proteomes" id="UP000244956"/>
    </source>
</evidence>
<dbReference type="Pfam" id="PF01910">
    <property type="entry name" value="Thiamine_BP"/>
    <property type="match status" value="1"/>
</dbReference>
<proteinExistence type="inferred from homology"/>
<evidence type="ECO:0000256" key="1">
    <source>
        <dbReference type="ARBA" id="ARBA00010272"/>
    </source>
</evidence>
<reference evidence="3 4" key="1">
    <citation type="submission" date="2018-05" db="EMBL/GenBank/DDBJ databases">
        <title>Marinilabilia rubrum sp. nov., isolated from saltern sediment.</title>
        <authorList>
            <person name="Zhang R."/>
        </authorList>
    </citation>
    <scope>NUCLEOTIDE SEQUENCE [LARGE SCALE GENOMIC DNA]</scope>
    <source>
        <strain evidence="3 4">WTE16</strain>
    </source>
</reference>
<accession>A0A2U2B7Z2</accession>
<dbReference type="InterPro" id="IPR029756">
    <property type="entry name" value="MTH1187/YkoF-like"/>
</dbReference>
<evidence type="ECO:0000259" key="2">
    <source>
        <dbReference type="Pfam" id="PF01910"/>
    </source>
</evidence>
<dbReference type="OrthoDB" id="5886358at2"/>
<dbReference type="InterPro" id="IPR051614">
    <property type="entry name" value="UPF0045_domain"/>
</dbReference>
<protein>
    <recommendedName>
        <fullName evidence="2">Thiamine-binding protein domain-containing protein</fullName>
    </recommendedName>
</protein>
<dbReference type="Gene3D" id="3.30.70.930">
    <property type="match status" value="1"/>
</dbReference>
<dbReference type="PANTHER" id="PTHR33777:SF1">
    <property type="entry name" value="UPF0045 PROTEIN ECM15"/>
    <property type="match status" value="1"/>
</dbReference>
<comment type="caution">
    <text evidence="3">The sequence shown here is derived from an EMBL/GenBank/DDBJ whole genome shotgun (WGS) entry which is preliminary data.</text>
</comment>
<dbReference type="Proteomes" id="UP000244956">
    <property type="component" value="Unassembled WGS sequence"/>
</dbReference>
<name>A0A2U2B7Z2_9BACT</name>
<sequence length="103" mass="11320">MSVLLNFAMFPTDKGASVSAYVGKVIEMIRESGVAYRLNPMGTTIETQNMTEALDIVNKAYAILEPHSDRIYSTINIDAREGGVGRLEGKIESVERKIGKVNK</sequence>
<dbReference type="NCBIfam" id="TIGR00106">
    <property type="entry name" value="MTH1187 family thiamine-binding protein"/>
    <property type="match status" value="1"/>
</dbReference>
<dbReference type="PANTHER" id="PTHR33777">
    <property type="entry name" value="UPF0045 PROTEIN ECM15"/>
    <property type="match status" value="1"/>
</dbReference>
<evidence type="ECO:0000313" key="3">
    <source>
        <dbReference type="EMBL" id="PWD99166.1"/>
    </source>
</evidence>
<dbReference type="InterPro" id="IPR002767">
    <property type="entry name" value="Thiamine_BP"/>
</dbReference>
<keyword evidence="4" id="KW-1185">Reference proteome</keyword>
<dbReference type="SUPFAM" id="SSF89957">
    <property type="entry name" value="MTH1187/YkoF-like"/>
    <property type="match status" value="1"/>
</dbReference>
<comment type="similarity">
    <text evidence="1">Belongs to the UPF0045 family.</text>
</comment>
<gene>
    <name evidence="3" type="ORF">DDZ16_11245</name>
</gene>
<dbReference type="AlphaFoldDB" id="A0A2U2B7Z2"/>
<organism evidence="3 4">
    <name type="scientific">Marinilabilia rubra</name>
    <dbReference type="NCBI Taxonomy" id="2162893"/>
    <lineage>
        <taxon>Bacteria</taxon>
        <taxon>Pseudomonadati</taxon>
        <taxon>Bacteroidota</taxon>
        <taxon>Bacteroidia</taxon>
        <taxon>Marinilabiliales</taxon>
        <taxon>Marinilabiliaceae</taxon>
        <taxon>Marinilabilia</taxon>
    </lineage>
</organism>